<evidence type="ECO:0000256" key="3">
    <source>
        <dbReference type="ARBA" id="ARBA00022679"/>
    </source>
</evidence>
<sequence>MEKFLTEGWSYFGTLRLLIDSVRQSLQAANATLHTEEFQMIAEESYDLILVEMFFNNFLIGLGDHFHCPVITISSVPPTEIVNEISGNPSTVAIVPHFLLGNVNGMTFFNRLLNYFFVTVEKIIWKVIDWREGVYYEANFPSSRYKSFEKMKKNISLFFVNDHFSISSPRPYVPAVVPVAGINIKQQPDPLPQKIQEFIDNAEHGVIYFSLGSIMKSTFLPPRILDTILNVLSKLKQKVVFKWEDDQLPNQPDNVLIEKWLPQSDILAQKKVKLFICHGGMGAMNEAKYNGIPVIGIPFFADQRSNLITAQQEGWAIVLDLYTLTEESLLTTINQVLYDHKYRNTVQHISKVFKDRPMTALDTALYWTEYVIRHKGAAHLQSRASHLNWMQKISLDVLIFYFVLMVLAFKGTIFVYLKMKNIKIKLRITKVTEKSKSL</sequence>
<proteinExistence type="inferred from homology"/>
<dbReference type="VEuPathDB" id="VectorBase:PPAPM1_005877"/>
<dbReference type="GO" id="GO:0008194">
    <property type="term" value="F:UDP-glycosyltransferase activity"/>
    <property type="evidence" value="ECO:0007669"/>
    <property type="project" value="InterPro"/>
</dbReference>
<protein>
    <submittedName>
        <fullName evidence="4">Uncharacterized protein</fullName>
    </submittedName>
</protein>
<evidence type="ECO:0000313" key="5">
    <source>
        <dbReference type="Proteomes" id="UP000092462"/>
    </source>
</evidence>
<dbReference type="CDD" id="cd03784">
    <property type="entry name" value="GT1_Gtf-like"/>
    <property type="match status" value="1"/>
</dbReference>
<dbReference type="EnsemblMetazoa" id="PPAI000953-RA">
    <property type="protein sequence ID" value="PPAI000953-PA"/>
    <property type="gene ID" value="PPAI000953"/>
</dbReference>
<dbReference type="PANTHER" id="PTHR48043">
    <property type="entry name" value="EG:EG0003.4 PROTEIN-RELATED"/>
    <property type="match status" value="1"/>
</dbReference>
<dbReference type="InterPro" id="IPR050271">
    <property type="entry name" value="UDP-glycosyltransferase"/>
</dbReference>
<dbReference type="VEuPathDB" id="VectorBase:PPAI000953"/>
<dbReference type="SUPFAM" id="SSF53756">
    <property type="entry name" value="UDP-Glycosyltransferase/glycogen phosphorylase"/>
    <property type="match status" value="1"/>
</dbReference>
<dbReference type="Gene3D" id="3.40.50.2000">
    <property type="entry name" value="Glycogen Phosphorylase B"/>
    <property type="match status" value="1"/>
</dbReference>
<organism evidence="4 5">
    <name type="scientific">Phlebotomus papatasi</name>
    <name type="common">Sandfly</name>
    <dbReference type="NCBI Taxonomy" id="29031"/>
    <lineage>
        <taxon>Eukaryota</taxon>
        <taxon>Metazoa</taxon>
        <taxon>Ecdysozoa</taxon>
        <taxon>Arthropoda</taxon>
        <taxon>Hexapoda</taxon>
        <taxon>Insecta</taxon>
        <taxon>Pterygota</taxon>
        <taxon>Neoptera</taxon>
        <taxon>Endopterygota</taxon>
        <taxon>Diptera</taxon>
        <taxon>Nematocera</taxon>
        <taxon>Psychodoidea</taxon>
        <taxon>Psychodidae</taxon>
        <taxon>Phlebotomus</taxon>
        <taxon>Phlebotomus</taxon>
    </lineage>
</organism>
<comment type="similarity">
    <text evidence="1">Belongs to the UDP-glycosyltransferase family.</text>
</comment>
<keyword evidence="2" id="KW-0328">Glycosyltransferase</keyword>
<dbReference type="PANTHER" id="PTHR48043:SF159">
    <property type="entry name" value="EG:EG0003.4 PROTEIN-RELATED"/>
    <property type="match status" value="1"/>
</dbReference>
<dbReference type="Pfam" id="PF00201">
    <property type="entry name" value="UDPGT"/>
    <property type="match status" value="1"/>
</dbReference>
<reference evidence="4" key="1">
    <citation type="submission" date="2022-08" db="UniProtKB">
        <authorList>
            <consortium name="EnsemblMetazoa"/>
        </authorList>
    </citation>
    <scope>IDENTIFICATION</scope>
    <source>
        <strain evidence="4">Israel</strain>
    </source>
</reference>
<name>A0A1B0D0T1_PHLPP</name>
<evidence type="ECO:0000256" key="2">
    <source>
        <dbReference type="ARBA" id="ARBA00022676"/>
    </source>
</evidence>
<dbReference type="FunFam" id="3.40.50.2000:FF:000050">
    <property type="entry name" value="UDP-glucuronosyltransferase"/>
    <property type="match status" value="1"/>
</dbReference>
<keyword evidence="3" id="KW-0808">Transferase</keyword>
<dbReference type="AlphaFoldDB" id="A0A1B0D0T1"/>
<dbReference type="EMBL" id="AJVK01010040">
    <property type="status" value="NOT_ANNOTATED_CDS"/>
    <property type="molecule type" value="Genomic_DNA"/>
</dbReference>
<accession>A0A1B0D0T1</accession>
<evidence type="ECO:0000313" key="4">
    <source>
        <dbReference type="EnsemblMetazoa" id="PPAI000953-PA"/>
    </source>
</evidence>
<evidence type="ECO:0000256" key="1">
    <source>
        <dbReference type="ARBA" id="ARBA00009995"/>
    </source>
</evidence>
<keyword evidence="5" id="KW-1185">Reference proteome</keyword>
<dbReference type="Proteomes" id="UP000092462">
    <property type="component" value="Unassembled WGS sequence"/>
</dbReference>
<dbReference type="InterPro" id="IPR002213">
    <property type="entry name" value="UDP_glucos_trans"/>
</dbReference>